<organism evidence="2 3">
    <name type="scientific">Actinokineospora iranica</name>
    <dbReference type="NCBI Taxonomy" id="1271860"/>
    <lineage>
        <taxon>Bacteria</taxon>
        <taxon>Bacillati</taxon>
        <taxon>Actinomycetota</taxon>
        <taxon>Actinomycetes</taxon>
        <taxon>Pseudonocardiales</taxon>
        <taxon>Pseudonocardiaceae</taxon>
        <taxon>Actinokineospora</taxon>
    </lineage>
</organism>
<dbReference type="SUPFAM" id="SSF103473">
    <property type="entry name" value="MFS general substrate transporter"/>
    <property type="match status" value="1"/>
</dbReference>
<feature type="transmembrane region" description="Helical" evidence="1">
    <location>
        <begin position="124"/>
        <end position="141"/>
    </location>
</feature>
<evidence type="ECO:0000313" key="2">
    <source>
        <dbReference type="EMBL" id="SDC66480.1"/>
    </source>
</evidence>
<feature type="transmembrane region" description="Helical" evidence="1">
    <location>
        <begin position="147"/>
        <end position="169"/>
    </location>
</feature>
<dbReference type="RefSeq" id="WP_091449590.1">
    <property type="nucleotide sequence ID" value="NZ_FMZZ01000003.1"/>
</dbReference>
<sequence>MAVHRSPTTKPNPCAARDAKIATASITTATKSATATLPRRPRSPRAVRTAALVGAPSLVLGVALAAANLRPAVTSLASVLDDVRISVGAGHAWASALTAVPAVCFGAAGLLAPRLSRRFGLARALGWALALLTAGLALRVLDGPPVVLGGTLVACAGIAVGNVLIPVVIKQSFPHRIGAVTAVYTAALAAGGGLGAAATPWLAERLGGWRGALAAWALLGLAAVLTWLATARHGDPVAAAGERAGRGRPMRRSPLAWTVTAFFGLQALVAYTVMGWLPEVYIDAGVDRPTAGVYLAVSTLLGVPLSLVLPPVAARARTQSAWIVAVTVIGGSGLVGLLVAPAAAPLLWAVLAGFGMGVFPLAITVITLRTRDSADTATLSAMAQSIGYLIGALGPFAFGLLRGLTGGWTASLVFVLCVVAVQVAVGYAAGRDRTV</sequence>
<dbReference type="Pfam" id="PF07690">
    <property type="entry name" value="MFS_1"/>
    <property type="match status" value="1"/>
</dbReference>
<dbReference type="OrthoDB" id="5317164at2"/>
<feature type="transmembrane region" description="Helical" evidence="1">
    <location>
        <begin position="49"/>
        <end position="69"/>
    </location>
</feature>
<evidence type="ECO:0000256" key="1">
    <source>
        <dbReference type="SAM" id="Phobius"/>
    </source>
</evidence>
<dbReference type="PANTHER" id="PTHR23523:SF2">
    <property type="entry name" value="2-NITROIMIDAZOLE TRANSPORTER"/>
    <property type="match status" value="1"/>
</dbReference>
<feature type="transmembrane region" description="Helical" evidence="1">
    <location>
        <begin position="407"/>
        <end position="429"/>
    </location>
</feature>
<keyword evidence="1" id="KW-1133">Transmembrane helix</keyword>
<gene>
    <name evidence="2" type="ORF">SAMN05216174_103335</name>
</gene>
<keyword evidence="3" id="KW-1185">Reference proteome</keyword>
<protein>
    <submittedName>
        <fullName evidence="2">MFS transporter, CP family, cyanate transporter</fullName>
    </submittedName>
</protein>
<feature type="transmembrane region" description="Helical" evidence="1">
    <location>
        <begin position="380"/>
        <end position="401"/>
    </location>
</feature>
<name>A0A1G6NF37_9PSEU</name>
<dbReference type="AlphaFoldDB" id="A0A1G6NF37"/>
<dbReference type="InterPro" id="IPR036259">
    <property type="entry name" value="MFS_trans_sf"/>
</dbReference>
<dbReference type="GO" id="GO:0022857">
    <property type="term" value="F:transmembrane transporter activity"/>
    <property type="evidence" value="ECO:0007669"/>
    <property type="project" value="InterPro"/>
</dbReference>
<feature type="transmembrane region" description="Helical" evidence="1">
    <location>
        <begin position="346"/>
        <end position="368"/>
    </location>
</feature>
<dbReference type="InterPro" id="IPR011701">
    <property type="entry name" value="MFS"/>
</dbReference>
<evidence type="ECO:0000313" key="3">
    <source>
        <dbReference type="Proteomes" id="UP000199501"/>
    </source>
</evidence>
<feature type="transmembrane region" description="Helical" evidence="1">
    <location>
        <begin position="89"/>
        <end position="112"/>
    </location>
</feature>
<dbReference type="Proteomes" id="UP000199501">
    <property type="component" value="Unassembled WGS sequence"/>
</dbReference>
<keyword evidence="1" id="KW-0812">Transmembrane</keyword>
<dbReference type="EMBL" id="FMZZ01000003">
    <property type="protein sequence ID" value="SDC66480.1"/>
    <property type="molecule type" value="Genomic_DNA"/>
</dbReference>
<proteinExistence type="predicted"/>
<feature type="transmembrane region" description="Helical" evidence="1">
    <location>
        <begin position="289"/>
        <end position="309"/>
    </location>
</feature>
<accession>A0A1G6NF37</accession>
<dbReference type="Gene3D" id="1.20.1250.20">
    <property type="entry name" value="MFS general substrate transporter like domains"/>
    <property type="match status" value="1"/>
</dbReference>
<keyword evidence="1" id="KW-0472">Membrane</keyword>
<dbReference type="PANTHER" id="PTHR23523">
    <property type="match status" value="1"/>
</dbReference>
<feature type="transmembrane region" description="Helical" evidence="1">
    <location>
        <begin position="209"/>
        <end position="229"/>
    </location>
</feature>
<feature type="transmembrane region" description="Helical" evidence="1">
    <location>
        <begin position="321"/>
        <end position="340"/>
    </location>
</feature>
<feature type="transmembrane region" description="Helical" evidence="1">
    <location>
        <begin position="181"/>
        <end position="203"/>
    </location>
</feature>
<dbReference type="InterPro" id="IPR052524">
    <property type="entry name" value="MFS_Cyanate_Porter"/>
</dbReference>
<reference evidence="3" key="1">
    <citation type="submission" date="2016-10" db="EMBL/GenBank/DDBJ databases">
        <authorList>
            <person name="Varghese N."/>
            <person name="Submissions S."/>
        </authorList>
    </citation>
    <scope>NUCLEOTIDE SEQUENCE [LARGE SCALE GENOMIC DNA]</scope>
    <source>
        <strain evidence="3">IBRC-M 10403</strain>
    </source>
</reference>
<dbReference type="STRING" id="1271860.SAMN05216174_103335"/>
<feature type="transmembrane region" description="Helical" evidence="1">
    <location>
        <begin position="255"/>
        <end position="277"/>
    </location>
</feature>